<accession>A0ABX1H4J0</accession>
<name>A0ABX1H4J0_9ACTN</name>
<evidence type="ECO:0000313" key="2">
    <source>
        <dbReference type="Proteomes" id="UP000772196"/>
    </source>
</evidence>
<organism evidence="1 2">
    <name type="scientific">Streptomyces physcomitrii</name>
    <dbReference type="NCBI Taxonomy" id="2724184"/>
    <lineage>
        <taxon>Bacteria</taxon>
        <taxon>Bacillati</taxon>
        <taxon>Actinomycetota</taxon>
        <taxon>Actinomycetes</taxon>
        <taxon>Kitasatosporales</taxon>
        <taxon>Streptomycetaceae</taxon>
        <taxon>Streptomyces</taxon>
    </lineage>
</organism>
<evidence type="ECO:0000313" key="1">
    <source>
        <dbReference type="EMBL" id="NKI42255.1"/>
    </source>
</evidence>
<dbReference type="RefSeq" id="WP_168539234.1">
    <property type="nucleotide sequence ID" value="NZ_JAAWWP010000007.1"/>
</dbReference>
<proteinExistence type="predicted"/>
<dbReference type="Proteomes" id="UP000772196">
    <property type="component" value="Unassembled WGS sequence"/>
</dbReference>
<reference evidence="1 2" key="1">
    <citation type="submission" date="2020-04" db="EMBL/GenBank/DDBJ databases">
        <title>Phylogenetic Diversity and Antibacterial Activity against Ralstonia solanacearum of Endophytic Actinomycete Isolated from Moss.</title>
        <authorList>
            <person name="Zhuang X."/>
        </authorList>
    </citation>
    <scope>NUCLEOTIDE SEQUENCE [LARGE SCALE GENOMIC DNA]</scope>
    <source>
        <strain evidence="1 2">LD120</strain>
    </source>
</reference>
<protein>
    <submittedName>
        <fullName evidence="1">Uncharacterized protein</fullName>
    </submittedName>
</protein>
<comment type="caution">
    <text evidence="1">The sequence shown here is derived from an EMBL/GenBank/DDBJ whole genome shotgun (WGS) entry which is preliminary data.</text>
</comment>
<dbReference type="EMBL" id="JAAWWP010000007">
    <property type="protein sequence ID" value="NKI42255.1"/>
    <property type="molecule type" value="Genomic_DNA"/>
</dbReference>
<keyword evidence="2" id="KW-1185">Reference proteome</keyword>
<sequence>MTVAARGPVDVLSKSVPSGTLIPQESKLQAVNAFGVQAVVAYRCDAVECKRRAAAGMAPLTRPDVLDLLMGLPEGEAVPVSALSGPERRALKATPKGAVIQSNRTVTRQAVQPLRVDLAIVPGRGWESAMEKAELFTPFCARAILVERPLRRKDDALLQADFYGIGLLALVGNELDVLVPPRPFVKRRHTVAGWKFLEDMYTQLA</sequence>
<gene>
    <name evidence="1" type="ORF">HFV08_13575</name>
</gene>